<dbReference type="UniPathway" id="UPA00934"/>
<dbReference type="GO" id="GO:0045227">
    <property type="term" value="P:capsule polysaccharide biosynthetic process"/>
    <property type="evidence" value="ECO:0007669"/>
    <property type="project" value="UniProtKB-UniPathway"/>
</dbReference>
<evidence type="ECO:0000313" key="14">
    <source>
        <dbReference type="EMBL" id="SIO74091.1"/>
    </source>
</evidence>
<evidence type="ECO:0000256" key="4">
    <source>
        <dbReference type="ARBA" id="ARBA00020739"/>
    </source>
</evidence>
<keyword evidence="10" id="KW-0270">Exopolysaccharide synthesis</keyword>
<evidence type="ECO:0000256" key="7">
    <source>
        <dbReference type="ARBA" id="ARBA00022903"/>
    </source>
</evidence>
<evidence type="ECO:0000256" key="11">
    <source>
        <dbReference type="ARBA" id="ARBA00045736"/>
    </source>
</evidence>
<comment type="similarity">
    <text evidence="3">Belongs to the CpsC/CapA family.</text>
</comment>
<evidence type="ECO:0000256" key="10">
    <source>
        <dbReference type="ARBA" id="ARBA00023169"/>
    </source>
</evidence>
<reference evidence="14" key="1">
    <citation type="submission" date="2016-12" db="EMBL/GenBank/DDBJ databases">
        <title>Comparison of molecular serotyping approaches of Streptococcus agalactiae from genomic sequences.</title>
        <authorList>
            <person name="Kapatai G."/>
            <person name="Patel D."/>
            <person name="Efstratiou A."/>
            <person name="Chalker V.J."/>
        </authorList>
    </citation>
    <scope>NUCLEOTIDE SEQUENCE</scope>
    <source>
        <strain evidence="14">7271</strain>
    </source>
</reference>
<keyword evidence="5" id="KW-1003">Cell membrane</keyword>
<comment type="subcellular location">
    <subcellularLocation>
        <location evidence="1">Cell membrane</location>
        <topology evidence="1">Multi-pass membrane protein</topology>
    </subcellularLocation>
</comment>
<keyword evidence="8 12" id="KW-1133">Transmembrane helix</keyword>
<dbReference type="AlphaFoldDB" id="A0A1N6LYZ5"/>
<dbReference type="InterPro" id="IPR050445">
    <property type="entry name" value="Bact_polysacc_biosynth/exp"/>
</dbReference>
<keyword evidence="6 12" id="KW-0812">Transmembrane</keyword>
<evidence type="ECO:0000256" key="12">
    <source>
        <dbReference type="SAM" id="Phobius"/>
    </source>
</evidence>
<comment type="function">
    <text evidence="11">Required for CpsD phosphorylation. Involved in the regulation of capsular polysaccharide biosynthesis. May be part of a complex that directs the coordinated polymerization and export to the cell surface of the capsular polysaccharide.</text>
</comment>
<feature type="transmembrane region" description="Helical" evidence="12">
    <location>
        <begin position="181"/>
        <end position="202"/>
    </location>
</feature>
<reference evidence="14" key="2">
    <citation type="submission" date="2016-12" db="EMBL/GenBank/DDBJ databases">
        <authorList>
            <person name="Song W.-J."/>
            <person name="Kurnit D.M."/>
        </authorList>
    </citation>
    <scope>NUCLEOTIDE SEQUENCE</scope>
    <source>
        <strain evidence="14">7271</strain>
    </source>
</reference>
<dbReference type="Pfam" id="PF02706">
    <property type="entry name" value="Wzz"/>
    <property type="match status" value="1"/>
</dbReference>
<evidence type="ECO:0000256" key="5">
    <source>
        <dbReference type="ARBA" id="ARBA00022475"/>
    </source>
</evidence>
<dbReference type="RefSeq" id="WP_017647704.1">
    <property type="nucleotide sequence ID" value="NZ_BCNJ01000008.1"/>
</dbReference>
<dbReference type="EMBL" id="LT671990">
    <property type="protein sequence ID" value="SIO74091.1"/>
    <property type="molecule type" value="Genomic_DNA"/>
</dbReference>
<accession>A0A1N6LYZ5</accession>
<feature type="transmembrane region" description="Helical" evidence="12">
    <location>
        <begin position="25"/>
        <end position="46"/>
    </location>
</feature>
<dbReference type="PANTHER" id="PTHR32309">
    <property type="entry name" value="TYROSINE-PROTEIN KINASE"/>
    <property type="match status" value="1"/>
</dbReference>
<organism evidence="14">
    <name type="scientific">Streptococcus agalactiae</name>
    <dbReference type="NCBI Taxonomy" id="1311"/>
    <lineage>
        <taxon>Bacteria</taxon>
        <taxon>Bacillati</taxon>
        <taxon>Bacillota</taxon>
        <taxon>Bacilli</taxon>
        <taxon>Lactobacillales</taxon>
        <taxon>Streptococcaceae</taxon>
        <taxon>Streptococcus</taxon>
    </lineage>
</organism>
<feature type="domain" description="Polysaccharide chain length determinant N-terminal" evidence="13">
    <location>
        <begin position="10"/>
        <end position="99"/>
    </location>
</feature>
<evidence type="ECO:0000259" key="13">
    <source>
        <dbReference type="Pfam" id="PF02706"/>
    </source>
</evidence>
<evidence type="ECO:0000256" key="9">
    <source>
        <dbReference type="ARBA" id="ARBA00023136"/>
    </source>
</evidence>
<comment type="pathway">
    <text evidence="2">Capsule biogenesis; capsule polysaccharide biosynthesis.</text>
</comment>
<evidence type="ECO:0000256" key="6">
    <source>
        <dbReference type="ARBA" id="ARBA00022692"/>
    </source>
</evidence>
<dbReference type="GO" id="GO:0004713">
    <property type="term" value="F:protein tyrosine kinase activity"/>
    <property type="evidence" value="ECO:0007669"/>
    <property type="project" value="TreeGrafter"/>
</dbReference>
<name>A0A1N6LYZ5_STRAG</name>
<evidence type="ECO:0000256" key="8">
    <source>
        <dbReference type="ARBA" id="ARBA00022989"/>
    </source>
</evidence>
<gene>
    <name evidence="14" type="primary">cpsC</name>
</gene>
<dbReference type="GO" id="GO:0005886">
    <property type="term" value="C:plasma membrane"/>
    <property type="evidence" value="ECO:0007669"/>
    <property type="project" value="UniProtKB-SubCell"/>
</dbReference>
<proteinExistence type="inferred from homology"/>
<evidence type="ECO:0000256" key="2">
    <source>
        <dbReference type="ARBA" id="ARBA00005132"/>
    </source>
</evidence>
<keyword evidence="7" id="KW-0972">Capsule biogenesis/degradation</keyword>
<sequence>MNKIANTEVEINIFNLLKKLWKKKFLITFVAIAFATAGLFYSLFIVTPQYTSSTRIYVINPNTPNNSITAQDLQAGSFLANDYKEIITSTDVLEKVISSEKLNYPSSQLLQKITVSILKDTRVISISVEDANPKMSQRLANSVREAAVSKIKAVTQVEDITTLEKGNLPKAPSSPNIKKNVLIGFIVGAGLSTIVLVIMGILDDRVNTEEDIEKALGLTSLGIVPDLNKL</sequence>
<protein>
    <recommendedName>
        <fullName evidence="4">Capsular polysaccharide biosynthesis protein CpsC</fullName>
    </recommendedName>
</protein>
<evidence type="ECO:0000256" key="3">
    <source>
        <dbReference type="ARBA" id="ARBA00006683"/>
    </source>
</evidence>
<dbReference type="PANTHER" id="PTHR32309:SF13">
    <property type="entry name" value="FERRIC ENTEROBACTIN TRANSPORT PROTEIN FEPE"/>
    <property type="match status" value="1"/>
</dbReference>
<dbReference type="InterPro" id="IPR003856">
    <property type="entry name" value="LPS_length_determ_N"/>
</dbReference>
<keyword evidence="9 12" id="KW-0472">Membrane</keyword>
<evidence type="ECO:0000256" key="1">
    <source>
        <dbReference type="ARBA" id="ARBA00004651"/>
    </source>
</evidence>